<dbReference type="EMBL" id="MDUX01000025">
    <property type="protein sequence ID" value="KAF7599204.1"/>
    <property type="molecule type" value="Genomic_DNA"/>
</dbReference>
<dbReference type="SUPFAM" id="SSF55174">
    <property type="entry name" value="Alpha-L RNA-binding motif"/>
    <property type="match status" value="1"/>
</dbReference>
<proteinExistence type="inferred from homology"/>
<dbReference type="InterPro" id="IPR002942">
    <property type="entry name" value="S4_RNA-bd"/>
</dbReference>
<reference evidence="11 12" key="2">
    <citation type="submission" date="2017-07" db="EMBL/GenBank/DDBJ databases">
        <title>Candidatus Dactylopiibacterium carminicum, a nitrogen-fixing symbiont of the cochineal insect Dactylopius coccus and Dactylopius opuntiae (Hemiptera: Coccoidea: Dactylopiidae).</title>
        <authorList>
            <person name="Vera A."/>
        </authorList>
    </citation>
    <scope>NUCLEOTIDE SEQUENCE [LARGE SCALE GENOMIC DNA]</scope>
    <source>
        <strain evidence="11 12">NFDCM</strain>
    </source>
</reference>
<organism evidence="11 12">
    <name type="scientific">Candidatus Dactylopiibacterium carminicum</name>
    <dbReference type="NCBI Taxonomy" id="857335"/>
    <lineage>
        <taxon>Bacteria</taxon>
        <taxon>Pseudomonadati</taxon>
        <taxon>Pseudomonadota</taxon>
        <taxon>Betaproteobacteria</taxon>
        <taxon>Rhodocyclales</taxon>
        <taxon>Rhodocyclaceae</taxon>
        <taxon>Candidatus Dactylopiibacterium</taxon>
    </lineage>
</organism>
<dbReference type="Gene3D" id="1.10.1050.10">
    <property type="entry name" value="Ribosomal Protein S4 Delta 41, Chain A, domain 1"/>
    <property type="match status" value="1"/>
</dbReference>
<dbReference type="SMART" id="SM00363">
    <property type="entry name" value="S4"/>
    <property type="match status" value="1"/>
</dbReference>
<dbReference type="PANTHER" id="PTHR11831:SF4">
    <property type="entry name" value="SMALL RIBOSOMAL SUBUNIT PROTEIN US4M"/>
    <property type="match status" value="1"/>
</dbReference>
<dbReference type="InterPro" id="IPR036986">
    <property type="entry name" value="S4_RNA-bd_sf"/>
</dbReference>
<feature type="domain" description="RNA-binding S4" evidence="8">
    <location>
        <begin position="99"/>
        <end position="157"/>
    </location>
</feature>
<evidence type="ECO:0000256" key="1">
    <source>
        <dbReference type="ARBA" id="ARBA00007465"/>
    </source>
</evidence>
<comment type="similarity">
    <text evidence="1 7">Belongs to the universal ribosomal protein uS4 family.</text>
</comment>
<reference evidence="10 13" key="1">
    <citation type="submission" date="2016-08" db="EMBL/GenBank/DDBJ databases">
        <title>Candidatus Dactylopiibacterium carminicum genome sequence.</title>
        <authorList>
            <person name="Ramirez-Puebla S.T."/>
            <person name="Ormeno-Orrillo E."/>
            <person name="Vera-Ponce De Leon A."/>
            <person name="Luis L."/>
            <person name="Sanchez-Flores A."/>
            <person name="Monica R."/>
            <person name="Martinez-Romero E."/>
        </authorList>
    </citation>
    <scope>NUCLEOTIDE SEQUENCE [LARGE SCALE GENOMIC DNA]</scope>
    <source>
        <strain evidence="10">END1</strain>
    </source>
</reference>
<keyword evidence="2 7" id="KW-0699">rRNA-binding</keyword>
<evidence type="ECO:0000256" key="5">
    <source>
        <dbReference type="ARBA" id="ARBA00023274"/>
    </source>
</evidence>
<dbReference type="Pfam" id="PF00163">
    <property type="entry name" value="Ribosomal_S4"/>
    <property type="match status" value="1"/>
</dbReference>
<dbReference type="SMART" id="SM01390">
    <property type="entry name" value="Ribosomal_S4"/>
    <property type="match status" value="1"/>
</dbReference>
<dbReference type="NCBIfam" id="NF003717">
    <property type="entry name" value="PRK05327.1"/>
    <property type="match status" value="1"/>
</dbReference>
<keyword evidence="13" id="KW-1185">Reference proteome</keyword>
<dbReference type="GO" id="GO:0042274">
    <property type="term" value="P:ribosomal small subunit biogenesis"/>
    <property type="evidence" value="ECO:0007669"/>
    <property type="project" value="TreeGrafter"/>
</dbReference>
<keyword evidence="3 7" id="KW-0694">RNA-binding</keyword>
<dbReference type="NCBIfam" id="TIGR01017">
    <property type="entry name" value="rpsD_bact"/>
    <property type="match status" value="1"/>
</dbReference>
<evidence type="ECO:0000256" key="2">
    <source>
        <dbReference type="ARBA" id="ARBA00022730"/>
    </source>
</evidence>
<dbReference type="PROSITE" id="PS50889">
    <property type="entry name" value="S4"/>
    <property type="match status" value="1"/>
</dbReference>
<sequence>MARNLDPKCRQCRREGEKLFLKAEKCFTDKCAIERRSYAPGQHGQKSGQRLSGYGQQLREKQKIRRIYGVLEGQFRRVYAEADRRKGQTGENLLQLLEGRLDTVAYRMGFGGSRAEARQVVRHNCVLVNGQRVNIPSYTLRPGDVVQLTEAARAHLRSKAALEAAAGRGFPEWLDVDAKAAKGVFKAYPQRAELPSTINESLVVELYSR</sequence>
<evidence type="ECO:0000256" key="7">
    <source>
        <dbReference type="HAMAP-Rule" id="MF_01306"/>
    </source>
</evidence>
<keyword evidence="4 7" id="KW-0689">Ribosomal protein</keyword>
<dbReference type="GO" id="GO:0003735">
    <property type="term" value="F:structural constituent of ribosome"/>
    <property type="evidence" value="ECO:0007669"/>
    <property type="project" value="InterPro"/>
</dbReference>
<dbReference type="AlphaFoldDB" id="A0A272EQ32"/>
<evidence type="ECO:0000259" key="8">
    <source>
        <dbReference type="SMART" id="SM00363"/>
    </source>
</evidence>
<dbReference type="GO" id="GO:0006412">
    <property type="term" value="P:translation"/>
    <property type="evidence" value="ECO:0007669"/>
    <property type="project" value="UniProtKB-UniRule"/>
</dbReference>
<evidence type="ECO:0000313" key="10">
    <source>
        <dbReference type="EMBL" id="KAF7599204.1"/>
    </source>
</evidence>
<dbReference type="OrthoDB" id="9803672at2"/>
<evidence type="ECO:0000313" key="11">
    <source>
        <dbReference type="EMBL" id="PAS91810.1"/>
    </source>
</evidence>
<comment type="caution">
    <text evidence="11">The sequence shown here is derived from an EMBL/GenBank/DDBJ whole genome shotgun (WGS) entry which is preliminary data.</text>
</comment>
<protein>
    <recommendedName>
        <fullName evidence="6 7">Small ribosomal subunit protein uS4</fullName>
    </recommendedName>
</protein>
<dbReference type="FunFam" id="1.10.1050.10:FF:000001">
    <property type="entry name" value="30S ribosomal protein S4"/>
    <property type="match status" value="1"/>
</dbReference>
<dbReference type="EMBL" id="NMRN01000059">
    <property type="protein sequence ID" value="PAS91810.1"/>
    <property type="molecule type" value="Genomic_DNA"/>
</dbReference>
<dbReference type="Proteomes" id="UP000216107">
    <property type="component" value="Unassembled WGS sequence"/>
</dbReference>
<dbReference type="GO" id="GO:0015935">
    <property type="term" value="C:small ribosomal subunit"/>
    <property type="evidence" value="ECO:0007669"/>
    <property type="project" value="InterPro"/>
</dbReference>
<evidence type="ECO:0000256" key="4">
    <source>
        <dbReference type="ARBA" id="ARBA00022980"/>
    </source>
</evidence>
<dbReference type="InterPro" id="IPR022801">
    <property type="entry name" value="Ribosomal_uS4"/>
</dbReference>
<evidence type="ECO:0000256" key="3">
    <source>
        <dbReference type="ARBA" id="ARBA00022884"/>
    </source>
</evidence>
<accession>A0A272EQ32</accession>
<dbReference type="FunFam" id="3.10.290.10:FF:000001">
    <property type="entry name" value="30S ribosomal protein S4"/>
    <property type="match status" value="1"/>
</dbReference>
<evidence type="ECO:0000256" key="6">
    <source>
        <dbReference type="ARBA" id="ARBA00035254"/>
    </source>
</evidence>
<comment type="function">
    <text evidence="7">One of the primary rRNA binding proteins, it binds directly to 16S rRNA where it nucleates assembly of the body of the 30S subunit.</text>
</comment>
<keyword evidence="5 7" id="KW-0687">Ribonucleoprotein</keyword>
<dbReference type="InterPro" id="IPR001912">
    <property type="entry name" value="Ribosomal_uS4_N"/>
</dbReference>
<dbReference type="CDD" id="cd00165">
    <property type="entry name" value="S4"/>
    <property type="match status" value="1"/>
</dbReference>
<evidence type="ECO:0000259" key="9">
    <source>
        <dbReference type="SMART" id="SM01390"/>
    </source>
</evidence>
<gene>
    <name evidence="7" type="primary">rpsD</name>
    <name evidence="10" type="ORF">BGI27_08970</name>
    <name evidence="11" type="ORF">CGU29_14505</name>
</gene>
<dbReference type="RefSeq" id="WP_095524551.1">
    <property type="nucleotide sequence ID" value="NZ_MDUX01000025.1"/>
</dbReference>
<dbReference type="GO" id="GO:0019843">
    <property type="term" value="F:rRNA binding"/>
    <property type="evidence" value="ECO:0007669"/>
    <property type="project" value="UniProtKB-UniRule"/>
</dbReference>
<comment type="function">
    <text evidence="7">With S5 and S12 plays an important role in translational accuracy.</text>
</comment>
<evidence type="ECO:0000313" key="12">
    <source>
        <dbReference type="Proteomes" id="UP000216107"/>
    </source>
</evidence>
<dbReference type="InterPro" id="IPR005709">
    <property type="entry name" value="Ribosomal_uS4_bac-type"/>
</dbReference>
<dbReference type="PANTHER" id="PTHR11831">
    <property type="entry name" value="30S 40S RIBOSOMAL PROTEIN"/>
    <property type="match status" value="1"/>
</dbReference>
<feature type="domain" description="Small ribosomal subunit protein uS4 N-terminal" evidence="9">
    <location>
        <begin position="3"/>
        <end position="98"/>
    </location>
</feature>
<dbReference type="Proteomes" id="UP000623509">
    <property type="component" value="Unassembled WGS sequence"/>
</dbReference>
<dbReference type="Pfam" id="PF01479">
    <property type="entry name" value="S4"/>
    <property type="match status" value="1"/>
</dbReference>
<dbReference type="Gene3D" id="3.10.290.10">
    <property type="entry name" value="RNA-binding S4 domain"/>
    <property type="match status" value="1"/>
</dbReference>
<name>A0A272EQ32_9RHOO</name>
<evidence type="ECO:0000313" key="13">
    <source>
        <dbReference type="Proteomes" id="UP000623509"/>
    </source>
</evidence>
<dbReference type="HAMAP" id="MF_01306_B">
    <property type="entry name" value="Ribosomal_uS4_B"/>
    <property type="match status" value="1"/>
</dbReference>
<comment type="subunit">
    <text evidence="7">Part of the 30S ribosomal subunit. Contacts protein S5. The interaction surface between S4 and S5 is involved in control of translational fidelity.</text>
</comment>